<gene>
    <name evidence="1" type="ORF">BdWA1_001922</name>
</gene>
<dbReference type="InterPro" id="IPR007511">
    <property type="entry name" value="DUF501"/>
</dbReference>
<dbReference type="EMBL" id="JALLKP010000002">
    <property type="protein sequence ID" value="KAK2196673.1"/>
    <property type="molecule type" value="Genomic_DNA"/>
</dbReference>
<name>A0AAD9UP27_9APIC</name>
<dbReference type="GeneID" id="94336220"/>
<reference evidence="1" key="1">
    <citation type="journal article" date="2023" name="Nat. Microbiol.">
        <title>Babesia duncani multi-omics identifies virulence factors and drug targets.</title>
        <authorList>
            <person name="Singh P."/>
            <person name="Lonardi S."/>
            <person name="Liang Q."/>
            <person name="Vydyam P."/>
            <person name="Khabirova E."/>
            <person name="Fang T."/>
            <person name="Gihaz S."/>
            <person name="Thekkiniath J."/>
            <person name="Munshi M."/>
            <person name="Abel S."/>
            <person name="Ciampossin L."/>
            <person name="Batugedara G."/>
            <person name="Gupta M."/>
            <person name="Lu X.M."/>
            <person name="Lenz T."/>
            <person name="Chakravarty S."/>
            <person name="Cornillot E."/>
            <person name="Hu Y."/>
            <person name="Ma W."/>
            <person name="Gonzalez L.M."/>
            <person name="Sanchez S."/>
            <person name="Estrada K."/>
            <person name="Sanchez-Flores A."/>
            <person name="Montero E."/>
            <person name="Harb O.S."/>
            <person name="Le Roch K.G."/>
            <person name="Mamoun C.B."/>
        </authorList>
    </citation>
    <scope>NUCLEOTIDE SEQUENCE</scope>
    <source>
        <strain evidence="1">WA1</strain>
    </source>
</reference>
<dbReference type="KEGG" id="bdw:94336220"/>
<evidence type="ECO:0000313" key="2">
    <source>
        <dbReference type="Proteomes" id="UP001214638"/>
    </source>
</evidence>
<comment type="caution">
    <text evidence="1">The sequence shown here is derived from an EMBL/GenBank/DDBJ whole genome shotgun (WGS) entry which is preliminary data.</text>
</comment>
<proteinExistence type="predicted"/>
<dbReference type="Pfam" id="PF04417">
    <property type="entry name" value="DUF501"/>
    <property type="match status" value="1"/>
</dbReference>
<sequence length="499" mass="57705">MAFSDSIDILTSPFPKCAKELETRVHEHFLKYLDYFCIFSLRLQGGIERIEPRTAHTLVKMLDACMASVTDEVLNMKNDLEKRLLRTSWKMIYDEFLHCMNLKYNVPPSKYFHVHSRAKYPNLEEFESCENLLRREPQGLMYIFNRSALFKDASESDHNLSVVCASPFLCNSYTPSRGPRAHEKIIVNEEDVIEAFEANCHVYNSTEYPLGSFLREKANRKYSPENGDIPPIEMDKAESCCISKLVFAIIETIISGKETPRSIEFDAMVLLLKELFQSSSSQCSNSVINGNYTRVDTNNREFFSSEFCHFIQREYDENAHFLQKLEPFPSCYWLVDKHLNAFVSQKEVDGDVKRFQMHIDLLKRKLETESKMALNKLLEILYPHISIILTRIALVHPVILEFLYLCLVNSQSFYSSLNLQDKVEVSNVIEDNRNDSCGNKGCFHMIFWMLNVLRTRGVGATRSFLHVKCLHAHVAFNLVQESILGEIVLKDDRDAFGID</sequence>
<protein>
    <submittedName>
        <fullName evidence="1">Uncharacterized protein</fullName>
    </submittedName>
</protein>
<dbReference type="RefSeq" id="XP_067803515.1">
    <property type="nucleotide sequence ID" value="XM_067946951.1"/>
</dbReference>
<accession>A0AAD9UP27</accession>
<dbReference type="Proteomes" id="UP001214638">
    <property type="component" value="Unassembled WGS sequence"/>
</dbReference>
<keyword evidence="2" id="KW-1185">Reference proteome</keyword>
<evidence type="ECO:0000313" key="1">
    <source>
        <dbReference type="EMBL" id="KAK2196673.1"/>
    </source>
</evidence>
<organism evidence="1 2">
    <name type="scientific">Babesia duncani</name>
    <dbReference type="NCBI Taxonomy" id="323732"/>
    <lineage>
        <taxon>Eukaryota</taxon>
        <taxon>Sar</taxon>
        <taxon>Alveolata</taxon>
        <taxon>Apicomplexa</taxon>
        <taxon>Aconoidasida</taxon>
        <taxon>Piroplasmida</taxon>
        <taxon>Babesiidae</taxon>
        <taxon>Babesia</taxon>
    </lineage>
</organism>
<dbReference type="AlphaFoldDB" id="A0AAD9UP27"/>